<evidence type="ECO:0000259" key="2">
    <source>
        <dbReference type="PROSITE" id="PS50943"/>
    </source>
</evidence>
<proteinExistence type="predicted"/>
<dbReference type="Proteomes" id="UP001198893">
    <property type="component" value="Unassembled WGS sequence"/>
</dbReference>
<comment type="caution">
    <text evidence="3">The sequence shown here is derived from an EMBL/GenBank/DDBJ whole genome shotgun (WGS) entry which is preliminary data.</text>
</comment>
<gene>
    <name evidence="3" type="ORF">LKD47_09630</name>
</gene>
<evidence type="ECO:0000313" key="4">
    <source>
        <dbReference type="Proteomes" id="UP001198893"/>
    </source>
</evidence>
<protein>
    <submittedName>
        <fullName evidence="3">Helix-turn-helix domain-containing protein</fullName>
    </submittedName>
</protein>
<sequence>MSLTEIPIEVRKLRDETGLSQNRFAAYFGIPCQTYQQWERKERTPSPYIPQMMDYIIKLEKKVGELEEKVASLEKEKEADQEPDVPESGTIE</sequence>
<dbReference type="EMBL" id="JAJEQW010000010">
    <property type="protein sequence ID" value="MCC2242555.1"/>
    <property type="molecule type" value="Genomic_DNA"/>
</dbReference>
<dbReference type="SUPFAM" id="SSF47413">
    <property type="entry name" value="lambda repressor-like DNA-binding domains"/>
    <property type="match status" value="1"/>
</dbReference>
<dbReference type="GO" id="GO:0003677">
    <property type="term" value="F:DNA binding"/>
    <property type="evidence" value="ECO:0007669"/>
    <property type="project" value="InterPro"/>
</dbReference>
<accession>A0AAW4WCM7</accession>
<dbReference type="PROSITE" id="PS50943">
    <property type="entry name" value="HTH_CROC1"/>
    <property type="match status" value="1"/>
</dbReference>
<feature type="region of interest" description="Disordered" evidence="1">
    <location>
        <begin position="69"/>
        <end position="92"/>
    </location>
</feature>
<evidence type="ECO:0000256" key="1">
    <source>
        <dbReference type="SAM" id="MobiDB-lite"/>
    </source>
</evidence>
<dbReference type="AlphaFoldDB" id="A0AAW4WCM7"/>
<dbReference type="Gene3D" id="1.10.260.40">
    <property type="entry name" value="lambda repressor-like DNA-binding domains"/>
    <property type="match status" value="1"/>
</dbReference>
<dbReference type="RefSeq" id="WP_158577472.1">
    <property type="nucleotide sequence ID" value="NZ_JAJEQW010000010.1"/>
</dbReference>
<reference evidence="3" key="1">
    <citation type="submission" date="2021-10" db="EMBL/GenBank/DDBJ databases">
        <title>Anaerobic single-cell dispensing facilitates the cultivation of human gut bacteria.</title>
        <authorList>
            <person name="Afrizal A."/>
        </authorList>
    </citation>
    <scope>NUCLEOTIDE SEQUENCE</scope>
    <source>
        <strain evidence="3">CLA-AA-H204</strain>
    </source>
</reference>
<feature type="domain" description="HTH cro/C1-type" evidence="2">
    <location>
        <begin position="10"/>
        <end position="46"/>
    </location>
</feature>
<evidence type="ECO:0000313" key="3">
    <source>
        <dbReference type="EMBL" id="MCC2242555.1"/>
    </source>
</evidence>
<dbReference type="InterPro" id="IPR010982">
    <property type="entry name" value="Lambda_DNA-bd_dom_sf"/>
</dbReference>
<dbReference type="Pfam" id="PF01381">
    <property type="entry name" value="HTH_3"/>
    <property type="match status" value="1"/>
</dbReference>
<feature type="compositionally biased region" description="Basic and acidic residues" evidence="1">
    <location>
        <begin position="69"/>
        <end position="80"/>
    </location>
</feature>
<dbReference type="InterPro" id="IPR001387">
    <property type="entry name" value="Cro/C1-type_HTH"/>
</dbReference>
<name>A0AAW4WCM7_9FIRM</name>
<dbReference type="CDD" id="cd00093">
    <property type="entry name" value="HTH_XRE"/>
    <property type="match status" value="1"/>
</dbReference>
<organism evidence="3 4">
    <name type="scientific">Roseburia amylophila</name>
    <dbReference type="NCBI Taxonomy" id="2981794"/>
    <lineage>
        <taxon>Bacteria</taxon>
        <taxon>Bacillati</taxon>
        <taxon>Bacillota</taxon>
        <taxon>Clostridia</taxon>
        <taxon>Lachnospirales</taxon>
        <taxon>Lachnospiraceae</taxon>
        <taxon>Roseburia</taxon>
    </lineage>
</organism>